<evidence type="ECO:0000313" key="7">
    <source>
        <dbReference type="EMBL" id="KAF2425520.1"/>
    </source>
</evidence>
<comment type="caution">
    <text evidence="7">The sequence shown here is derived from an EMBL/GenBank/DDBJ whole genome shotgun (WGS) entry which is preliminary data.</text>
</comment>
<keyword evidence="3 6" id="KW-0812">Transmembrane</keyword>
<evidence type="ECO:0000313" key="8">
    <source>
        <dbReference type="Proteomes" id="UP000800235"/>
    </source>
</evidence>
<evidence type="ECO:0000256" key="5">
    <source>
        <dbReference type="ARBA" id="ARBA00023136"/>
    </source>
</evidence>
<comment type="subcellular location">
    <subcellularLocation>
        <location evidence="1">Membrane</location>
        <topology evidence="1">Multi-pass membrane protein</topology>
    </subcellularLocation>
</comment>
<evidence type="ECO:0000256" key="4">
    <source>
        <dbReference type="ARBA" id="ARBA00022989"/>
    </source>
</evidence>
<sequence>MGLSVSCVLPITFLVLRKVRGRKIPYGPYRLGRFGVAINLFALAYLVFVILWMPFPQILPVTGSNMNYAGPLLGAVILGALIDFMIGGRKRFHVTNNFLEEDEVERRG</sequence>
<dbReference type="OrthoDB" id="3257095at2759"/>
<evidence type="ECO:0000256" key="1">
    <source>
        <dbReference type="ARBA" id="ARBA00004141"/>
    </source>
</evidence>
<dbReference type="Proteomes" id="UP000800235">
    <property type="component" value="Unassembled WGS sequence"/>
</dbReference>
<dbReference type="InterPro" id="IPR002293">
    <property type="entry name" value="AA/rel_permease1"/>
</dbReference>
<keyword evidence="2" id="KW-0813">Transport</keyword>
<accession>A0A9P4NKA5</accession>
<dbReference type="GO" id="GO:0016020">
    <property type="term" value="C:membrane"/>
    <property type="evidence" value="ECO:0007669"/>
    <property type="project" value="UniProtKB-SubCell"/>
</dbReference>
<evidence type="ECO:0000256" key="6">
    <source>
        <dbReference type="SAM" id="Phobius"/>
    </source>
</evidence>
<keyword evidence="5 6" id="KW-0472">Membrane</keyword>
<organism evidence="7 8">
    <name type="scientific">Tothia fuscella</name>
    <dbReference type="NCBI Taxonomy" id="1048955"/>
    <lineage>
        <taxon>Eukaryota</taxon>
        <taxon>Fungi</taxon>
        <taxon>Dikarya</taxon>
        <taxon>Ascomycota</taxon>
        <taxon>Pezizomycotina</taxon>
        <taxon>Dothideomycetes</taxon>
        <taxon>Pleosporomycetidae</taxon>
        <taxon>Venturiales</taxon>
        <taxon>Cylindrosympodiaceae</taxon>
        <taxon>Tothia</taxon>
    </lineage>
</organism>
<dbReference type="PANTHER" id="PTHR45649">
    <property type="entry name" value="AMINO-ACID PERMEASE BAT1"/>
    <property type="match status" value="1"/>
</dbReference>
<dbReference type="NCBIfam" id="TIGR01167">
    <property type="entry name" value="LPXTG_anchor"/>
    <property type="match status" value="1"/>
</dbReference>
<dbReference type="EMBL" id="MU007069">
    <property type="protein sequence ID" value="KAF2425520.1"/>
    <property type="molecule type" value="Genomic_DNA"/>
</dbReference>
<evidence type="ECO:0000256" key="2">
    <source>
        <dbReference type="ARBA" id="ARBA00022448"/>
    </source>
</evidence>
<feature type="transmembrane region" description="Helical" evidence="6">
    <location>
        <begin position="31"/>
        <end position="55"/>
    </location>
</feature>
<feature type="transmembrane region" description="Helical" evidence="6">
    <location>
        <begin position="67"/>
        <end position="86"/>
    </location>
</feature>
<name>A0A9P4NKA5_9PEZI</name>
<keyword evidence="4 6" id="KW-1133">Transmembrane helix</keyword>
<dbReference type="Pfam" id="PF13520">
    <property type="entry name" value="AA_permease_2"/>
    <property type="match status" value="1"/>
</dbReference>
<dbReference type="AlphaFoldDB" id="A0A9P4NKA5"/>
<dbReference type="GO" id="GO:0022857">
    <property type="term" value="F:transmembrane transporter activity"/>
    <property type="evidence" value="ECO:0007669"/>
    <property type="project" value="InterPro"/>
</dbReference>
<proteinExistence type="predicted"/>
<keyword evidence="8" id="KW-1185">Reference proteome</keyword>
<dbReference type="PANTHER" id="PTHR45649:SF5">
    <property type="entry name" value="GABA TRANSPORTER (EUROFUNG)-RELATED"/>
    <property type="match status" value="1"/>
</dbReference>
<reference evidence="7" key="1">
    <citation type="journal article" date="2020" name="Stud. Mycol.">
        <title>101 Dothideomycetes genomes: a test case for predicting lifestyles and emergence of pathogens.</title>
        <authorList>
            <person name="Haridas S."/>
            <person name="Albert R."/>
            <person name="Binder M."/>
            <person name="Bloem J."/>
            <person name="Labutti K."/>
            <person name="Salamov A."/>
            <person name="Andreopoulos B."/>
            <person name="Baker S."/>
            <person name="Barry K."/>
            <person name="Bills G."/>
            <person name="Bluhm B."/>
            <person name="Cannon C."/>
            <person name="Castanera R."/>
            <person name="Culley D."/>
            <person name="Daum C."/>
            <person name="Ezra D."/>
            <person name="Gonzalez J."/>
            <person name="Henrissat B."/>
            <person name="Kuo A."/>
            <person name="Liang C."/>
            <person name="Lipzen A."/>
            <person name="Lutzoni F."/>
            <person name="Magnuson J."/>
            <person name="Mondo S."/>
            <person name="Nolan M."/>
            <person name="Ohm R."/>
            <person name="Pangilinan J."/>
            <person name="Park H.-J."/>
            <person name="Ramirez L."/>
            <person name="Alfaro M."/>
            <person name="Sun H."/>
            <person name="Tritt A."/>
            <person name="Yoshinaga Y."/>
            <person name="Zwiers L.-H."/>
            <person name="Turgeon B."/>
            <person name="Goodwin S."/>
            <person name="Spatafora J."/>
            <person name="Crous P."/>
            <person name="Grigoriev I."/>
        </authorList>
    </citation>
    <scope>NUCLEOTIDE SEQUENCE</scope>
    <source>
        <strain evidence="7">CBS 130266</strain>
    </source>
</reference>
<evidence type="ECO:0000256" key="3">
    <source>
        <dbReference type="ARBA" id="ARBA00022692"/>
    </source>
</evidence>
<gene>
    <name evidence="7" type="ORF">EJ08DRAFT_663585</name>
</gene>
<protein>
    <submittedName>
        <fullName evidence="7">Uncharacterized protein</fullName>
    </submittedName>
</protein>